<dbReference type="EMBL" id="BROD01000001">
    <property type="protein sequence ID" value="GKX67131.1"/>
    <property type="molecule type" value="Genomic_DNA"/>
</dbReference>
<name>A0ACB5RDF5_9CLOT</name>
<protein>
    <submittedName>
        <fullName evidence="1">Phosphatase</fullName>
    </submittedName>
</protein>
<evidence type="ECO:0000313" key="1">
    <source>
        <dbReference type="EMBL" id="GKX67131.1"/>
    </source>
</evidence>
<gene>
    <name evidence="1" type="ORF">rsdtw13_23890</name>
</gene>
<keyword evidence="2" id="KW-1185">Reference proteome</keyword>
<dbReference type="Proteomes" id="UP001058074">
    <property type="component" value="Unassembled WGS sequence"/>
</dbReference>
<organism evidence="1 2">
    <name type="scientific">Inconstantimicrobium mannanitabidum</name>
    <dbReference type="NCBI Taxonomy" id="1604901"/>
    <lineage>
        <taxon>Bacteria</taxon>
        <taxon>Bacillati</taxon>
        <taxon>Bacillota</taxon>
        <taxon>Clostridia</taxon>
        <taxon>Eubacteriales</taxon>
        <taxon>Clostridiaceae</taxon>
        <taxon>Inconstantimicrobium</taxon>
    </lineage>
</organism>
<evidence type="ECO:0000313" key="2">
    <source>
        <dbReference type="Proteomes" id="UP001058074"/>
    </source>
</evidence>
<comment type="caution">
    <text evidence="1">The sequence shown here is derived from an EMBL/GenBank/DDBJ whole genome shotgun (WGS) entry which is preliminary data.</text>
</comment>
<reference evidence="1" key="1">
    <citation type="journal article" date="2025" name="Int. J. Syst. Evol. Microbiol.">
        <title>Inconstantimicrobium mannanitabidum sp. nov., a novel member of the family Clostridiaceae isolated from anoxic soil under the treatment of reductive soil disinfestation.</title>
        <authorList>
            <person name="Ueki A."/>
            <person name="Tonouchi A."/>
            <person name="Honma S."/>
            <person name="Kaku N."/>
            <person name="Ueki K."/>
        </authorList>
    </citation>
    <scope>NUCLEOTIDE SEQUENCE</scope>
    <source>
        <strain evidence="1">TW13</strain>
    </source>
</reference>
<proteinExistence type="predicted"/>
<accession>A0ACB5RDF5</accession>
<sequence>MFGKIADLHIHSFYSDGTMSPEEILEKAINRNIGLLAITDHDMLDGSIELVKLCENKNIQCISGVEIDAIHNGLNYHILAYGVNLNDEVFSNFIKQNRILLEKVNITLIEKMSKDYQNISLEDYLYYTYDRKLGGWKTLHYLIEKGIAKDVFEGLQLYDKYETPHSCVEFPSIKLITDYIHKAGGKAVLAHPGKVIPTNDMDIFKEDLLEVIDFGIDGIECYYPAHTEDITRICIEVCEDKNLLITCGSDCHGEFQSTEIGQMNIPIEKLNLNGLYSSSIKPAYSS</sequence>